<protein>
    <recommendedName>
        <fullName evidence="4">Secreted protein</fullName>
    </recommendedName>
</protein>
<comment type="caution">
    <text evidence="2">The sequence shown here is derived from an EMBL/GenBank/DDBJ whole genome shotgun (WGS) entry which is preliminary data.</text>
</comment>
<accession>A0AA39P5H7</accession>
<feature type="chain" id="PRO_5041304381" description="Secreted protein" evidence="1">
    <location>
        <begin position="25"/>
        <end position="102"/>
    </location>
</feature>
<sequence>MPIIGAFTLRVLVNILQVFGVSLSEIKECACYAVDSQCKFFVYLLYAVCSVTLRGRVSRMQRHAISKWVLRCCLVPFQVPDSFVRAIIDFAIHVLCFVYLFT</sequence>
<keyword evidence="1" id="KW-0732">Signal</keyword>
<evidence type="ECO:0000313" key="2">
    <source>
        <dbReference type="EMBL" id="KAK0477962.1"/>
    </source>
</evidence>
<dbReference type="Proteomes" id="UP001175227">
    <property type="component" value="Unassembled WGS sequence"/>
</dbReference>
<reference evidence="2" key="1">
    <citation type="submission" date="2023-06" db="EMBL/GenBank/DDBJ databases">
        <authorList>
            <consortium name="Lawrence Berkeley National Laboratory"/>
            <person name="Ahrendt S."/>
            <person name="Sahu N."/>
            <person name="Indic B."/>
            <person name="Wong-Bajracharya J."/>
            <person name="Merenyi Z."/>
            <person name="Ke H.-M."/>
            <person name="Monk M."/>
            <person name="Kocsube S."/>
            <person name="Drula E."/>
            <person name="Lipzen A."/>
            <person name="Balint B."/>
            <person name="Henrissat B."/>
            <person name="Andreopoulos B."/>
            <person name="Martin F.M."/>
            <person name="Harder C.B."/>
            <person name="Rigling D."/>
            <person name="Ford K.L."/>
            <person name="Foster G.D."/>
            <person name="Pangilinan J."/>
            <person name="Papanicolaou A."/>
            <person name="Barry K."/>
            <person name="LaButti K."/>
            <person name="Viragh M."/>
            <person name="Koriabine M."/>
            <person name="Yan M."/>
            <person name="Riley R."/>
            <person name="Champramary S."/>
            <person name="Plett K.L."/>
            <person name="Tsai I.J."/>
            <person name="Slot J."/>
            <person name="Sipos G."/>
            <person name="Plett J."/>
            <person name="Nagy L.G."/>
            <person name="Grigoriev I.V."/>
        </authorList>
    </citation>
    <scope>NUCLEOTIDE SEQUENCE</scope>
    <source>
        <strain evidence="2">ICMP 16352</strain>
    </source>
</reference>
<evidence type="ECO:0008006" key="4">
    <source>
        <dbReference type="Google" id="ProtNLM"/>
    </source>
</evidence>
<feature type="signal peptide" evidence="1">
    <location>
        <begin position="1"/>
        <end position="24"/>
    </location>
</feature>
<evidence type="ECO:0000313" key="3">
    <source>
        <dbReference type="Proteomes" id="UP001175227"/>
    </source>
</evidence>
<proteinExistence type="predicted"/>
<gene>
    <name evidence="2" type="ORF">IW261DRAFT_257688</name>
</gene>
<keyword evidence="3" id="KW-1185">Reference proteome</keyword>
<dbReference type="AlphaFoldDB" id="A0AA39P5H7"/>
<name>A0AA39P5H7_9AGAR</name>
<evidence type="ECO:0000256" key="1">
    <source>
        <dbReference type="SAM" id="SignalP"/>
    </source>
</evidence>
<organism evidence="2 3">
    <name type="scientific">Armillaria novae-zelandiae</name>
    <dbReference type="NCBI Taxonomy" id="153914"/>
    <lineage>
        <taxon>Eukaryota</taxon>
        <taxon>Fungi</taxon>
        <taxon>Dikarya</taxon>
        <taxon>Basidiomycota</taxon>
        <taxon>Agaricomycotina</taxon>
        <taxon>Agaricomycetes</taxon>
        <taxon>Agaricomycetidae</taxon>
        <taxon>Agaricales</taxon>
        <taxon>Marasmiineae</taxon>
        <taxon>Physalacriaceae</taxon>
        <taxon>Armillaria</taxon>
    </lineage>
</organism>
<dbReference type="EMBL" id="JAUEPR010000015">
    <property type="protein sequence ID" value="KAK0477962.1"/>
    <property type="molecule type" value="Genomic_DNA"/>
</dbReference>